<feature type="transmembrane region" description="Helical" evidence="6">
    <location>
        <begin position="168"/>
        <end position="185"/>
    </location>
</feature>
<dbReference type="PANTHER" id="PTHR31323">
    <property type="entry name" value="MECHANOSENSITIVE ION CHANNEL PROTEIN MSY2"/>
    <property type="match status" value="1"/>
</dbReference>
<evidence type="ECO:0000256" key="4">
    <source>
        <dbReference type="ARBA" id="ARBA00023136"/>
    </source>
</evidence>
<feature type="region of interest" description="Disordered" evidence="5">
    <location>
        <begin position="1325"/>
        <end position="1361"/>
    </location>
</feature>
<name>A0A5A8CH03_CAFRO</name>
<feature type="region of interest" description="Disordered" evidence="5">
    <location>
        <begin position="726"/>
        <end position="766"/>
    </location>
</feature>
<proteinExistence type="predicted"/>
<evidence type="ECO:0000313" key="9">
    <source>
        <dbReference type="Proteomes" id="UP000323011"/>
    </source>
</evidence>
<accession>A0A5A8CH03</accession>
<evidence type="ECO:0000256" key="2">
    <source>
        <dbReference type="ARBA" id="ARBA00022692"/>
    </source>
</evidence>
<sequence>MDPELQVVLPQMRLVFLPMRTGFVHPLLTRALEQLKADALWFVVAALCVALAAAVSSTASIAASSGASTGTAATGEANAAAAEYLNLASITLAADPVCRYAAHLALSILMAPVPDSLILVRYYVRSLGDPIGHVLAALGFSVVFWDWAVQDRPNDSVAALRPQLSAQLLLAAALLLPAAVVMRALQQNISLAAFSKRAAAVRKRLRALQAFTLLGGLAGVVRRRMTGRIKRAHRAGKPLPWVPPSGARPWGPAVDGHRSAAIYGPEDPAAAAAAAAAGGAGARLAPGGTHMPATGRGGAQPLQHRQWHHSQQPYPHGAGSDPHQRYYEGTFDAPRNQPFGDHLTRHGEGKVSPLSAGRFPADDAGSFSGHDATSQPFGRGAAGASARSTPATPDPFAAAAVPLSMGLAMSPLGHMQPPPAAVPVPYVVEHAPDGPAAARVPFSGRPSLNTVAGPTTTGQLPALLSPVLEAVSEEDRLMTPLHRSRAPSSAAVTPLQVLPHPVEMAVRQPAPPPMAAPGEVDTAAHNLGYSLAGMPNIPIGTAATPVMPDPPLSAGQGTPMTSPVAPQHAPAVQHPSPRRDPTPPDRGMAKGGSAGDLRALAEASSAPGRPESVVGSAPAPASHGRSGGIVHIRSRRQLLQQQQQGLGAAHPSSADFQAQQRQLQQRQAHQRQVDYMRQYGGTGPSEPGPVRGAHHHGRHSSGRGSGPDHEAANAVTFAGVDGGARWPGAATSGAGTSSLGAWPSHPSGGHGGHGGPHPHGPSSVVARTTPRAPRWLVAPRLDDVWVLPEEAEVLSLVSAVLDDDNRGDNALPLSSRHGGPGSISALGSDSARGKGKILSGDSVAGSLTSGITKGLVGQAQRFALYVLPQASHRKRYGLPPKPAASGAGPAPQPKTPASAAAATPDPQLKSAPPTSTGLDSGAKASASGDAGDADDDSSTDNSNGSDSVAGSEGGDEVAPEEEDPSRLPARKRVFVGTDRHPLPFLASVGSTGVARRLAMEAFDRLDWQRHGVVSYDSLTSELHLDEDVAEKLFERLEFSVTKSLTRRELALLVSQVLRDWTNLGKTLENYSSVTQALRIAVYSVWGVAVAMSALLIFNLSILEIIVPISTVVVALSFALGEPTRQLVLSVLLLAVYQPFEIGDRVYIQGESQYVHRITLLGTWFRTFHNKLKWIPNHLLANLVIENHRRSKDAVVELHFPVGYRTTAEQIDKLTTALTHWIRAHPAQWRPETVELYVYTASPGSAEMKIAVWLQHRLAWQDGLSVYSDIGKVNVFMMQAMVRLGIEFIKPVQPVTMAPPAVLAPSMRATAGTTPDFERMWHNGAPASGMGSSAGMPPPAGGAAQAPSQPQGIGPSGRPTGVDQAAAEWVPLPYDECLMRTDPGREASIQRFDAKRFGSDFVDIRTGPVASTWTWRLNYADRARQALRKRYAEGVGHGEIVA</sequence>
<keyword evidence="4 6" id="KW-0472">Membrane</keyword>
<evidence type="ECO:0000256" key="5">
    <source>
        <dbReference type="SAM" id="MobiDB-lite"/>
    </source>
</evidence>
<feature type="transmembrane region" description="Helical" evidence="6">
    <location>
        <begin position="205"/>
        <end position="221"/>
    </location>
</feature>
<dbReference type="Proteomes" id="UP000323011">
    <property type="component" value="Unassembled WGS sequence"/>
</dbReference>
<dbReference type="EMBL" id="VLTN01000023">
    <property type="protein sequence ID" value="KAA0152098.1"/>
    <property type="molecule type" value="Genomic_DNA"/>
</dbReference>
<comment type="caution">
    <text evidence="8">The sequence shown here is derived from an EMBL/GenBank/DDBJ whole genome shotgun (WGS) entry which is preliminary data.</text>
</comment>
<feature type="region of interest" description="Disordered" evidence="5">
    <location>
        <begin position="281"/>
        <end position="393"/>
    </location>
</feature>
<dbReference type="GO" id="GO:0016020">
    <property type="term" value="C:membrane"/>
    <property type="evidence" value="ECO:0007669"/>
    <property type="project" value="UniProtKB-SubCell"/>
</dbReference>
<feature type="compositionally biased region" description="Low complexity" evidence="5">
    <location>
        <begin position="1325"/>
        <end position="1356"/>
    </location>
</feature>
<evidence type="ECO:0000256" key="6">
    <source>
        <dbReference type="SAM" id="Phobius"/>
    </source>
</evidence>
<dbReference type="Gene3D" id="2.30.30.60">
    <property type="match status" value="1"/>
</dbReference>
<feature type="compositionally biased region" description="Low complexity" evidence="5">
    <location>
        <begin position="883"/>
        <end position="907"/>
    </location>
</feature>
<feature type="domain" description="Mechanosensitive ion channel MscS" evidence="7">
    <location>
        <begin position="1128"/>
        <end position="1189"/>
    </location>
</feature>
<feature type="compositionally biased region" description="Low complexity" evidence="5">
    <location>
        <begin position="657"/>
        <end position="667"/>
    </location>
</feature>
<dbReference type="Pfam" id="PF00924">
    <property type="entry name" value="MS_channel_2nd"/>
    <property type="match status" value="1"/>
</dbReference>
<feature type="compositionally biased region" description="Low complexity" evidence="5">
    <location>
        <begin position="919"/>
        <end position="930"/>
    </location>
</feature>
<feature type="region of interest" description="Disordered" evidence="5">
    <location>
        <begin position="639"/>
        <end position="710"/>
    </location>
</feature>
<feature type="compositionally biased region" description="Basic residues" evidence="5">
    <location>
        <begin position="692"/>
        <end position="701"/>
    </location>
</feature>
<feature type="transmembrane region" description="Helical" evidence="6">
    <location>
        <begin position="100"/>
        <end position="124"/>
    </location>
</feature>
<evidence type="ECO:0000313" key="8">
    <source>
        <dbReference type="EMBL" id="KAA0152098.1"/>
    </source>
</evidence>
<feature type="region of interest" description="Disordered" evidence="5">
    <location>
        <begin position="810"/>
        <end position="833"/>
    </location>
</feature>
<evidence type="ECO:0000256" key="1">
    <source>
        <dbReference type="ARBA" id="ARBA00004370"/>
    </source>
</evidence>
<gene>
    <name evidence="8" type="ORF">FNF29_04212</name>
</gene>
<feature type="compositionally biased region" description="Acidic residues" evidence="5">
    <location>
        <begin position="953"/>
        <end position="963"/>
    </location>
</feature>
<dbReference type="InterPro" id="IPR006685">
    <property type="entry name" value="MscS_channel_2nd"/>
</dbReference>
<dbReference type="PANTHER" id="PTHR31323:SF1">
    <property type="entry name" value="MECHANOSENSITIVE ION CHANNEL PROTEIN"/>
    <property type="match status" value="1"/>
</dbReference>
<feature type="compositionally biased region" description="Low complexity" evidence="5">
    <location>
        <begin position="382"/>
        <end position="393"/>
    </location>
</feature>
<feature type="region of interest" description="Disordered" evidence="5">
    <location>
        <begin position="542"/>
        <end position="627"/>
    </location>
</feature>
<organism evidence="8 9">
    <name type="scientific">Cafeteria roenbergensis</name>
    <name type="common">Marine flagellate</name>
    <dbReference type="NCBI Taxonomy" id="33653"/>
    <lineage>
        <taxon>Eukaryota</taxon>
        <taxon>Sar</taxon>
        <taxon>Stramenopiles</taxon>
        <taxon>Bigyra</taxon>
        <taxon>Opalozoa</taxon>
        <taxon>Bicosoecida</taxon>
        <taxon>Cafeteriaceae</taxon>
        <taxon>Cafeteria</taxon>
    </lineage>
</organism>
<feature type="region of interest" description="Disordered" evidence="5">
    <location>
        <begin position="875"/>
        <end position="968"/>
    </location>
</feature>
<reference evidence="8 9" key="1">
    <citation type="submission" date="2019-07" db="EMBL/GenBank/DDBJ databases">
        <title>Genomes of Cafeteria roenbergensis.</title>
        <authorList>
            <person name="Fischer M.G."/>
            <person name="Hackl T."/>
            <person name="Roman M."/>
        </authorList>
    </citation>
    <scope>NUCLEOTIDE SEQUENCE [LARGE SCALE GENOMIC DNA]</scope>
    <source>
        <strain evidence="8 9">BVI</strain>
    </source>
</reference>
<keyword evidence="3 6" id="KW-1133">Transmembrane helix</keyword>
<dbReference type="InterPro" id="IPR010920">
    <property type="entry name" value="LSM_dom_sf"/>
</dbReference>
<evidence type="ECO:0000256" key="3">
    <source>
        <dbReference type="ARBA" id="ARBA00022989"/>
    </source>
</evidence>
<dbReference type="GO" id="GO:0005262">
    <property type="term" value="F:calcium channel activity"/>
    <property type="evidence" value="ECO:0007669"/>
    <property type="project" value="TreeGrafter"/>
</dbReference>
<keyword evidence="2 6" id="KW-0812">Transmembrane</keyword>
<keyword evidence="9" id="KW-1185">Reference proteome</keyword>
<comment type="subcellular location">
    <subcellularLocation>
        <location evidence="1">Membrane</location>
    </subcellularLocation>
</comment>
<protein>
    <recommendedName>
        <fullName evidence="7">Mechanosensitive ion channel MscS domain-containing protein</fullName>
    </recommendedName>
</protein>
<dbReference type="SUPFAM" id="SSF50182">
    <property type="entry name" value="Sm-like ribonucleoproteins"/>
    <property type="match status" value="1"/>
</dbReference>
<dbReference type="InterPro" id="IPR023408">
    <property type="entry name" value="MscS_beta-dom_sf"/>
</dbReference>
<feature type="compositionally biased region" description="Gly residues" evidence="5">
    <location>
        <begin position="748"/>
        <end position="757"/>
    </location>
</feature>
<feature type="transmembrane region" description="Helical" evidence="6">
    <location>
        <begin position="131"/>
        <end position="148"/>
    </location>
</feature>
<dbReference type="GO" id="GO:0006874">
    <property type="term" value="P:intracellular calcium ion homeostasis"/>
    <property type="evidence" value="ECO:0007669"/>
    <property type="project" value="TreeGrafter"/>
</dbReference>
<feature type="transmembrane region" description="Helical" evidence="6">
    <location>
        <begin position="39"/>
        <end position="63"/>
    </location>
</feature>
<evidence type="ECO:0000259" key="7">
    <source>
        <dbReference type="Pfam" id="PF00924"/>
    </source>
</evidence>